<accession>A0A0J8J890</accession>
<dbReference type="Proteomes" id="UP000052258">
    <property type="component" value="Unassembled WGS sequence"/>
</dbReference>
<keyword evidence="1" id="KW-1133">Transmembrane helix</keyword>
<dbReference type="PATRIC" id="fig|1430899.3.peg.693"/>
<reference evidence="2 3" key="1">
    <citation type="journal article" date="2015" name="Genome Biol. Evol.">
        <title>Comparative Genomics of Listeria Sensu Lato: Genus-Wide Differences in Evolutionary Dynamics and the Progressive Gain of Complex, Potentially Pathogenicity-Related Traits through Lateral Gene Transfer.</title>
        <authorList>
            <person name="Chiara M."/>
            <person name="Caruso M."/>
            <person name="D'Erchia A.M."/>
            <person name="Manzari C."/>
            <person name="Fraccalvieri R."/>
            <person name="Goffredo E."/>
            <person name="Latorre L."/>
            <person name="Miccolupo A."/>
            <person name="Padalino I."/>
            <person name="Santagada G."/>
            <person name="Chiocco D."/>
            <person name="Pesole G."/>
            <person name="Horner D.S."/>
            <person name="Parisi A."/>
        </authorList>
    </citation>
    <scope>NUCLEOTIDE SEQUENCE [LARGE SCALE GENOMIC DNA]</scope>
    <source>
        <strain evidence="2 3">1991</strain>
    </source>
</reference>
<dbReference type="AlphaFoldDB" id="A0A0J8J890"/>
<dbReference type="EMBL" id="AZHO01000007">
    <property type="protein sequence ID" value="KMT60541.1"/>
    <property type="molecule type" value="Genomic_DNA"/>
</dbReference>
<evidence type="ECO:0000313" key="2">
    <source>
        <dbReference type="EMBL" id="KMT60541.1"/>
    </source>
</evidence>
<keyword evidence="1" id="KW-0472">Membrane</keyword>
<feature type="transmembrane region" description="Helical" evidence="1">
    <location>
        <begin position="12"/>
        <end position="29"/>
    </location>
</feature>
<evidence type="ECO:0000313" key="3">
    <source>
        <dbReference type="Proteomes" id="UP000052258"/>
    </source>
</evidence>
<keyword evidence="1" id="KW-0812">Transmembrane</keyword>
<comment type="caution">
    <text evidence="2">The sequence shown here is derived from an EMBL/GenBank/DDBJ whole genome shotgun (WGS) entry which is preliminary data.</text>
</comment>
<protein>
    <submittedName>
        <fullName evidence="2">Uncharacterized protein</fullName>
    </submittedName>
</protein>
<proteinExistence type="predicted"/>
<name>A0A0J8J890_9LIST</name>
<gene>
    <name evidence="2" type="ORF">X560_0669</name>
</gene>
<keyword evidence="3" id="KW-1185">Reference proteome</keyword>
<evidence type="ECO:0000256" key="1">
    <source>
        <dbReference type="SAM" id="Phobius"/>
    </source>
</evidence>
<organism evidence="2 3">
    <name type="scientific">Listeria fleischmannii 1991</name>
    <dbReference type="NCBI Taxonomy" id="1430899"/>
    <lineage>
        <taxon>Bacteria</taxon>
        <taxon>Bacillati</taxon>
        <taxon>Bacillota</taxon>
        <taxon>Bacilli</taxon>
        <taxon>Bacillales</taxon>
        <taxon>Listeriaceae</taxon>
        <taxon>Listeria</taxon>
    </lineage>
</organism>
<sequence length="133" mass="14898">MEARAHFMRKIPIFTIIAVLLIGGGYFYYQHMDSKVDITFNFTPTKKAADYTVSGTIDGAGDEVVTLPLSKEMWKTVKKGNHYNVEATFYNKNKVSKEASQKLKGPFWENEANQGLLVNDIKVANIEAITAGF</sequence>